<feature type="transmembrane region" description="Helical" evidence="7">
    <location>
        <begin position="178"/>
        <end position="199"/>
    </location>
</feature>
<keyword evidence="3" id="KW-0997">Cell inner membrane</keyword>
<comment type="subcellular location">
    <subcellularLocation>
        <location evidence="1">Cell inner membrane</location>
        <topology evidence="1">Multi-pass membrane protein</topology>
    </subcellularLocation>
</comment>
<keyword evidence="4 7" id="KW-0812">Transmembrane</keyword>
<dbReference type="PANTHER" id="PTHR33362">
    <property type="entry name" value="SIALIC ACID TRAP TRANSPORTER PERMEASE PROTEIN SIAT-RELATED"/>
    <property type="match status" value="1"/>
</dbReference>
<organism evidence="9">
    <name type="scientific">uncultured bacterium ws406H10</name>
    <dbReference type="NCBI Taxonomy" id="1131831"/>
    <lineage>
        <taxon>Bacteria</taxon>
        <taxon>environmental samples</taxon>
    </lineage>
</organism>
<feature type="transmembrane region" description="Helical" evidence="7">
    <location>
        <begin position="404"/>
        <end position="425"/>
    </location>
</feature>
<feature type="transmembrane region" description="Helical" evidence="7">
    <location>
        <begin position="111"/>
        <end position="131"/>
    </location>
</feature>
<keyword evidence="2" id="KW-1003">Cell membrane</keyword>
<dbReference type="GO" id="GO:0005886">
    <property type="term" value="C:plasma membrane"/>
    <property type="evidence" value="ECO:0007669"/>
    <property type="project" value="UniProtKB-SubCell"/>
</dbReference>
<evidence type="ECO:0000259" key="8">
    <source>
        <dbReference type="Pfam" id="PF06808"/>
    </source>
</evidence>
<evidence type="ECO:0000256" key="3">
    <source>
        <dbReference type="ARBA" id="ARBA00022519"/>
    </source>
</evidence>
<dbReference type="InterPro" id="IPR004681">
    <property type="entry name" value="TRAP_DctM"/>
</dbReference>
<feature type="transmembrane region" description="Helical" evidence="7">
    <location>
        <begin position="367"/>
        <end position="392"/>
    </location>
</feature>
<dbReference type="NCBIfam" id="TIGR00786">
    <property type="entry name" value="dctM"/>
    <property type="match status" value="1"/>
</dbReference>
<proteinExistence type="predicted"/>
<protein>
    <submittedName>
        <fullName evidence="9">TRAP dicarboxylate transporter, DctM subunit</fullName>
    </submittedName>
</protein>
<reference evidence="9" key="1">
    <citation type="journal article" date="2012" name="ISME J.">
        <title>Roseobacter clade bacteria are abundant in coastal sediments and encode a novel combination of sulfur oxidation genes.</title>
        <authorList>
            <person name="Lenk S."/>
            <person name="Moraru C."/>
            <person name="Hahnke S."/>
            <person name="Arnds J."/>
            <person name="Richter M."/>
            <person name="Kube M."/>
            <person name="Reinhardt R."/>
            <person name="Brinkhoff T."/>
            <person name="Harder J."/>
            <person name="Amann R."/>
            <person name="Mussmann M."/>
        </authorList>
    </citation>
    <scope>NUCLEOTIDE SEQUENCE</scope>
</reference>
<feature type="transmembrane region" description="Helical" evidence="7">
    <location>
        <begin position="12"/>
        <end position="41"/>
    </location>
</feature>
<dbReference type="AlphaFoldDB" id="I1X5F6"/>
<feature type="transmembrane region" description="Helical" evidence="7">
    <location>
        <begin position="277"/>
        <end position="299"/>
    </location>
</feature>
<evidence type="ECO:0000313" key="9">
    <source>
        <dbReference type="EMBL" id="AFI78731.1"/>
    </source>
</evidence>
<dbReference type="EMBL" id="JQ256789">
    <property type="protein sequence ID" value="AFI78731.1"/>
    <property type="molecule type" value="Genomic_DNA"/>
</dbReference>
<evidence type="ECO:0000256" key="5">
    <source>
        <dbReference type="ARBA" id="ARBA00022989"/>
    </source>
</evidence>
<feature type="transmembrane region" description="Helical" evidence="7">
    <location>
        <begin position="224"/>
        <end position="247"/>
    </location>
</feature>
<feature type="transmembrane region" description="Helical" evidence="7">
    <location>
        <begin position="319"/>
        <end position="337"/>
    </location>
</feature>
<dbReference type="InterPro" id="IPR010656">
    <property type="entry name" value="DctM"/>
</dbReference>
<feature type="transmembrane region" description="Helical" evidence="7">
    <location>
        <begin position="344"/>
        <end position="361"/>
    </location>
</feature>
<feature type="transmembrane region" description="Helical" evidence="7">
    <location>
        <begin position="143"/>
        <end position="166"/>
    </location>
</feature>
<keyword evidence="6 7" id="KW-0472">Membrane</keyword>
<feature type="domain" description="TRAP C4-dicarboxylate transport system permease DctM subunit" evidence="8">
    <location>
        <begin position="13"/>
        <end position="428"/>
    </location>
</feature>
<evidence type="ECO:0000256" key="7">
    <source>
        <dbReference type="SAM" id="Phobius"/>
    </source>
</evidence>
<evidence type="ECO:0000256" key="2">
    <source>
        <dbReference type="ARBA" id="ARBA00022475"/>
    </source>
</evidence>
<dbReference type="PANTHER" id="PTHR33362:SF5">
    <property type="entry name" value="C4-DICARBOXYLATE TRAP TRANSPORTER LARGE PERMEASE PROTEIN DCTM"/>
    <property type="match status" value="1"/>
</dbReference>
<dbReference type="Pfam" id="PF06808">
    <property type="entry name" value="DctM"/>
    <property type="match status" value="1"/>
</dbReference>
<keyword evidence="5 7" id="KW-1133">Transmembrane helix</keyword>
<accession>I1X5F6</accession>
<gene>
    <name evidence="9" type="ORF">ws406H10_0019</name>
</gene>
<dbReference type="PIRSF" id="PIRSF006066">
    <property type="entry name" value="HI0050"/>
    <property type="match status" value="1"/>
</dbReference>
<evidence type="ECO:0000256" key="1">
    <source>
        <dbReference type="ARBA" id="ARBA00004429"/>
    </source>
</evidence>
<name>I1X5F6_9BACT</name>
<evidence type="ECO:0000256" key="4">
    <source>
        <dbReference type="ARBA" id="ARBA00022692"/>
    </source>
</evidence>
<feature type="transmembrane region" description="Helical" evidence="7">
    <location>
        <begin position="253"/>
        <end position="270"/>
    </location>
</feature>
<evidence type="ECO:0000256" key="6">
    <source>
        <dbReference type="ARBA" id="ARBA00023136"/>
    </source>
</evidence>
<dbReference type="GO" id="GO:0022857">
    <property type="term" value="F:transmembrane transporter activity"/>
    <property type="evidence" value="ECO:0007669"/>
    <property type="project" value="TreeGrafter"/>
</dbReference>
<sequence>MDIGWAGNLTLFFGLLMIMMLSGMPVAFGFLTLNIVGLYFFLGGVGSLSLLATGSFSSIGQFALIPIPLFILMGELLMRTGLAARTVDAVDHWIGRVPGRLSLSAVGGGTLFGALSGASMASVAMLGSTLVPEMTKRNYKPVMSVGAILGGGGLAVLIPPSALGVLLGALAKVSIADLLLAGILPGLLLACLYIAYFAIRAKLQPELAPPYIAPPTTLSIKLKALLSVSPLFSLIAVVTGTIFLGIATPSESAAMGVIATMVLAACYRCLTPQAVKAALISTMTTTSMMLMVIVGSSGFSQLLAATGTTSGLVSAVGDLNLPPIVMIILMQCIVLLLGCFIDTISIMLVSIPVFMPIVAVLGVDPIWFSILILVQLELAGITPPFGVLLFVMKGVQQHLRISEIYLAALPIVMIQIVLVALLMIFPEIVTTLPNMANH</sequence>